<comment type="caution">
    <text evidence="2">The sequence shown here is derived from an EMBL/GenBank/DDBJ whole genome shotgun (WGS) entry which is preliminary data.</text>
</comment>
<name>A0ABV5XZZ2_ARTRM</name>
<dbReference type="RefSeq" id="WP_234754860.1">
    <property type="nucleotide sequence ID" value="NZ_BAAAWN010000001.1"/>
</dbReference>
<protein>
    <submittedName>
        <fullName evidence="2">Nuclear transport factor 2 family protein</fullName>
    </submittedName>
</protein>
<gene>
    <name evidence="2" type="ORF">ACFFP1_12445</name>
</gene>
<dbReference type="InterPro" id="IPR037401">
    <property type="entry name" value="SnoaL-like"/>
</dbReference>
<organism evidence="2 3">
    <name type="scientific">Arthrobacter ramosus</name>
    <dbReference type="NCBI Taxonomy" id="1672"/>
    <lineage>
        <taxon>Bacteria</taxon>
        <taxon>Bacillati</taxon>
        <taxon>Actinomycetota</taxon>
        <taxon>Actinomycetes</taxon>
        <taxon>Micrococcales</taxon>
        <taxon>Micrococcaceae</taxon>
        <taxon>Arthrobacter</taxon>
    </lineage>
</organism>
<evidence type="ECO:0000259" key="1">
    <source>
        <dbReference type="Pfam" id="PF13577"/>
    </source>
</evidence>
<proteinExistence type="predicted"/>
<accession>A0ABV5XZZ2</accession>
<feature type="domain" description="SnoaL-like" evidence="1">
    <location>
        <begin position="16"/>
        <end position="150"/>
    </location>
</feature>
<sequence length="165" mass="18039">MARDTAAALAERLAVLEFQEAARATLSRYMDLCDVPRPSFHRDDMASLFTEQAVWEGIGPEYTAKFGRLEGRPAILSMLADFLPPSSHFKRNVHLLGNGSVAAAGGGTASGQWIMQQLSEYDGGGTELISARLTVDFELSEGTARIRHFRTEKLFTADLVNPVHA</sequence>
<dbReference type="InterPro" id="IPR032710">
    <property type="entry name" value="NTF2-like_dom_sf"/>
</dbReference>
<dbReference type="EMBL" id="JBHMBC010000018">
    <property type="protein sequence ID" value="MFB9820303.1"/>
    <property type="molecule type" value="Genomic_DNA"/>
</dbReference>
<evidence type="ECO:0000313" key="2">
    <source>
        <dbReference type="EMBL" id="MFB9820303.1"/>
    </source>
</evidence>
<dbReference type="SUPFAM" id="SSF54427">
    <property type="entry name" value="NTF2-like"/>
    <property type="match status" value="1"/>
</dbReference>
<dbReference type="Proteomes" id="UP001589702">
    <property type="component" value="Unassembled WGS sequence"/>
</dbReference>
<keyword evidence="3" id="KW-1185">Reference proteome</keyword>
<dbReference type="Gene3D" id="3.10.450.50">
    <property type="match status" value="1"/>
</dbReference>
<dbReference type="Pfam" id="PF13577">
    <property type="entry name" value="SnoaL_4"/>
    <property type="match status" value="1"/>
</dbReference>
<evidence type="ECO:0000313" key="3">
    <source>
        <dbReference type="Proteomes" id="UP001589702"/>
    </source>
</evidence>
<reference evidence="2 3" key="1">
    <citation type="submission" date="2024-09" db="EMBL/GenBank/DDBJ databases">
        <authorList>
            <person name="Sun Q."/>
            <person name="Mori K."/>
        </authorList>
    </citation>
    <scope>NUCLEOTIDE SEQUENCE [LARGE SCALE GENOMIC DNA]</scope>
    <source>
        <strain evidence="2 3">JCM 1334</strain>
    </source>
</reference>